<evidence type="ECO:0000313" key="5">
    <source>
        <dbReference type="Proteomes" id="UP000251075"/>
    </source>
</evidence>
<dbReference type="InterPro" id="IPR043129">
    <property type="entry name" value="ATPase_NBD"/>
</dbReference>
<dbReference type="Pfam" id="PF02543">
    <property type="entry name" value="Carbam_trans_N"/>
    <property type="match status" value="1"/>
</dbReference>
<feature type="domain" description="Carbamoyltransferase" evidence="2">
    <location>
        <begin position="2"/>
        <end position="347"/>
    </location>
</feature>
<dbReference type="EMBL" id="PGTO01000001">
    <property type="protein sequence ID" value="RAU23530.1"/>
    <property type="molecule type" value="Genomic_DNA"/>
</dbReference>
<dbReference type="CDD" id="cd24098">
    <property type="entry name" value="ASKHA_NBD_TobZ_N"/>
    <property type="match status" value="1"/>
</dbReference>
<dbReference type="GO" id="GO:0003824">
    <property type="term" value="F:catalytic activity"/>
    <property type="evidence" value="ECO:0007669"/>
    <property type="project" value="InterPro"/>
</dbReference>
<dbReference type="InterPro" id="IPR031730">
    <property type="entry name" value="Carbam_trans_C"/>
</dbReference>
<dbReference type="Proteomes" id="UP000251075">
    <property type="component" value="Unassembled WGS sequence"/>
</dbReference>
<feature type="domain" description="Carbamoyltransferase C-terminal" evidence="3">
    <location>
        <begin position="406"/>
        <end position="595"/>
    </location>
</feature>
<dbReference type="OrthoDB" id="9780777at2"/>
<dbReference type="Pfam" id="PF16861">
    <property type="entry name" value="Carbam_trans_C"/>
    <property type="match status" value="1"/>
</dbReference>
<gene>
    <name evidence="4" type="ORF">CU669_00020</name>
</gene>
<evidence type="ECO:0000259" key="2">
    <source>
        <dbReference type="Pfam" id="PF02543"/>
    </source>
</evidence>
<dbReference type="Gene3D" id="3.30.420.40">
    <property type="match status" value="2"/>
</dbReference>
<dbReference type="AlphaFoldDB" id="A0A364P2N8"/>
<evidence type="ECO:0008006" key="6">
    <source>
        <dbReference type="Google" id="ProtNLM"/>
    </source>
</evidence>
<organism evidence="4 5">
    <name type="scientific">Paramagnetospirillum kuznetsovii</name>
    <dbReference type="NCBI Taxonomy" id="2053833"/>
    <lineage>
        <taxon>Bacteria</taxon>
        <taxon>Pseudomonadati</taxon>
        <taxon>Pseudomonadota</taxon>
        <taxon>Alphaproteobacteria</taxon>
        <taxon>Rhodospirillales</taxon>
        <taxon>Magnetospirillaceae</taxon>
        <taxon>Paramagnetospirillum</taxon>
    </lineage>
</organism>
<evidence type="ECO:0000313" key="4">
    <source>
        <dbReference type="EMBL" id="RAU23530.1"/>
    </source>
</evidence>
<reference evidence="4 5" key="1">
    <citation type="submission" date="2017-11" db="EMBL/GenBank/DDBJ databases">
        <title>Draft genome sequence of magnetotactic bacterium Magnetospirillum kuznetsovii LBB-42.</title>
        <authorList>
            <person name="Grouzdev D.S."/>
            <person name="Rysina M.S."/>
            <person name="Baslerov R.V."/>
            <person name="Koziaeva V."/>
        </authorList>
    </citation>
    <scope>NUCLEOTIDE SEQUENCE [LARGE SCALE GENOMIC DNA]</scope>
    <source>
        <strain evidence="4 5">LBB-42</strain>
    </source>
</reference>
<dbReference type="InterPro" id="IPR003696">
    <property type="entry name" value="Carbtransf_dom"/>
</dbReference>
<dbReference type="Gene3D" id="3.90.870.20">
    <property type="entry name" value="Carbamoyltransferase, C-terminal domain"/>
    <property type="match status" value="1"/>
</dbReference>
<proteinExistence type="inferred from homology"/>
<comment type="similarity">
    <text evidence="1">Belongs to the NodU/CmcH family.</text>
</comment>
<evidence type="ECO:0000256" key="1">
    <source>
        <dbReference type="ARBA" id="ARBA00006129"/>
    </source>
</evidence>
<name>A0A364P2N8_9PROT</name>
<dbReference type="PANTHER" id="PTHR34847">
    <property type="entry name" value="NODULATION PROTEIN U"/>
    <property type="match status" value="1"/>
</dbReference>
<evidence type="ECO:0000259" key="3">
    <source>
        <dbReference type="Pfam" id="PF16861"/>
    </source>
</evidence>
<dbReference type="SUPFAM" id="SSF53067">
    <property type="entry name" value="Actin-like ATPase domain"/>
    <property type="match status" value="1"/>
</dbReference>
<dbReference type="InterPro" id="IPR038152">
    <property type="entry name" value="Carbam_trans_C_sf"/>
</dbReference>
<protein>
    <recommendedName>
        <fullName evidence="6">Carbamoyltransferase</fullName>
    </recommendedName>
</protein>
<dbReference type="RefSeq" id="WP_112141762.1">
    <property type="nucleotide sequence ID" value="NZ_PGTO01000001.1"/>
</dbReference>
<dbReference type="PANTHER" id="PTHR34847:SF1">
    <property type="entry name" value="NODULATION PROTEIN U"/>
    <property type="match status" value="1"/>
</dbReference>
<keyword evidence="5" id="KW-1185">Reference proteome</keyword>
<comment type="caution">
    <text evidence="4">The sequence shown here is derived from an EMBL/GenBank/DDBJ whole genome shotgun (WGS) entry which is preliminary data.</text>
</comment>
<dbReference type="InterPro" id="IPR051338">
    <property type="entry name" value="NodU/CmcH_Carbamoyltrnsfr"/>
</dbReference>
<sequence length="613" mass="67694">MRILGLSALYHDSAAALVVDGNVVAAAQEERFTRKKHDAGFPEHAIGYCLGEAGIGLGDVDYVVFYDKPFLKFERLLETYVSFAPRGFTSFKAAMPVWLKEKLFQKDMLSKELKLFAKDFDWINKLLFAEHHLSHAASAFFPSPFEDAAVLTMDGVGEWTTTSLAMGSGNKLEIHKELHFPHSLGLLYSAFTYYTGFKVNSGEYKLMGLAPYGEPKYTKQILDNLVDLKEDGSFRLDQSYFDYCTGLHMTNDRFAALFGQPVRKADKDPLTQFHMDIAASIQEVTEIIVSQLCRGIKKETGAKNLCLAGGVALNCVANGKILRQNIFDNIWIQPAAGDAGGALGAALAGYHIHKGQPRKITGNGKDAMKGSYLGPVFEQSDIEARLTACGAKFSVLDDGSMIAATAEALAAEKAVGWMQGRMEFGPRALGGRSILGDPRSPTMQKLLNLKVKYRESFRPFAPSVLREDVAEWFDLDGDSPYMLLVAPVAEKHRRAMTEDEQKLFGIDKLNVPRSSLPAITHVDYSARVQTIHADTNPRYHALISAFKGLTGCGVVVNTSFNVRGEPIVCSPEDAWRCFMGSEIEVLVVGNCFLRKEDQDPALKLDYKNAFELD</sequence>
<accession>A0A364P2N8</accession>